<keyword evidence="3 6" id="KW-0285">Flavoprotein</keyword>
<name>A0ABT3SSH9_9GAMM</name>
<dbReference type="InterPro" id="IPR006050">
    <property type="entry name" value="DNA_photolyase_N"/>
</dbReference>
<evidence type="ECO:0000313" key="9">
    <source>
        <dbReference type="Proteomes" id="UP001143307"/>
    </source>
</evidence>
<evidence type="ECO:0000256" key="5">
    <source>
        <dbReference type="ARBA" id="ARBA00022991"/>
    </source>
</evidence>
<dbReference type="InterPro" id="IPR005101">
    <property type="entry name" value="Cryptochr/Photolyase_FAD-bd"/>
</dbReference>
<protein>
    <recommendedName>
        <fullName evidence="2 6">Cryptochrome DASH</fullName>
    </recommendedName>
</protein>
<dbReference type="RefSeq" id="WP_279251598.1">
    <property type="nucleotide sequence ID" value="NZ_SHNP01000001.1"/>
</dbReference>
<dbReference type="NCBIfam" id="TIGR02765">
    <property type="entry name" value="crypto_DASH"/>
    <property type="match status" value="1"/>
</dbReference>
<evidence type="ECO:0000256" key="6">
    <source>
        <dbReference type="RuleBase" id="RU367151"/>
    </source>
</evidence>
<dbReference type="Gene3D" id="3.40.50.620">
    <property type="entry name" value="HUPs"/>
    <property type="match status" value="1"/>
</dbReference>
<dbReference type="SUPFAM" id="SSF48173">
    <property type="entry name" value="Cryptochrome/photolyase FAD-binding domain"/>
    <property type="match status" value="1"/>
</dbReference>
<dbReference type="Pfam" id="PF03441">
    <property type="entry name" value="FAD_binding_7"/>
    <property type="match status" value="1"/>
</dbReference>
<comment type="cofactor">
    <cofactor evidence="6">
        <name>(6R)-5,10-methylene-5,6,7,8-tetrahydrofolate</name>
        <dbReference type="ChEBI" id="CHEBI:15636"/>
    </cofactor>
    <text evidence="6">Binds 1 5,10-methenyltetrahydrofolate (MTHF) per subunit.</text>
</comment>
<keyword evidence="9" id="KW-1185">Reference proteome</keyword>
<comment type="function">
    <text evidence="6">May have a photoreceptor function.</text>
</comment>
<dbReference type="Proteomes" id="UP001143307">
    <property type="component" value="Unassembled WGS sequence"/>
</dbReference>
<dbReference type="PANTHER" id="PTHR11455">
    <property type="entry name" value="CRYPTOCHROME"/>
    <property type="match status" value="1"/>
</dbReference>
<dbReference type="PROSITE" id="PS51645">
    <property type="entry name" value="PHR_CRY_ALPHA_BETA"/>
    <property type="match status" value="1"/>
</dbReference>
<dbReference type="PRINTS" id="PR00147">
    <property type="entry name" value="DNAPHOTLYASE"/>
</dbReference>
<dbReference type="Gene3D" id="1.25.40.80">
    <property type="match status" value="1"/>
</dbReference>
<keyword evidence="5 6" id="KW-0157">Chromophore</keyword>
<organism evidence="8 9">
    <name type="scientific">Candidatus Seongchinamella marina</name>
    <dbReference type="NCBI Taxonomy" id="2518990"/>
    <lineage>
        <taxon>Bacteria</taxon>
        <taxon>Pseudomonadati</taxon>
        <taxon>Pseudomonadota</taxon>
        <taxon>Gammaproteobacteria</taxon>
        <taxon>Cellvibrionales</taxon>
        <taxon>Halieaceae</taxon>
        <taxon>Seongchinamella</taxon>
    </lineage>
</organism>
<dbReference type="Pfam" id="PF00875">
    <property type="entry name" value="DNA_photolyase"/>
    <property type="match status" value="1"/>
</dbReference>
<dbReference type="InterPro" id="IPR014133">
    <property type="entry name" value="Cry_DASH"/>
</dbReference>
<reference evidence="8" key="1">
    <citation type="submission" date="2019-02" db="EMBL/GenBank/DDBJ databases">
        <authorList>
            <person name="Li S.-H."/>
        </authorList>
    </citation>
    <scope>NUCLEOTIDE SEQUENCE</scope>
    <source>
        <strain evidence="8">IMCC8485</strain>
    </source>
</reference>
<comment type="caution">
    <text evidence="8">The sequence shown here is derived from an EMBL/GenBank/DDBJ whole genome shotgun (WGS) entry which is preliminary data.</text>
</comment>
<dbReference type="InterPro" id="IPR036134">
    <property type="entry name" value="Crypto/Photolyase_FAD-like_sf"/>
</dbReference>
<evidence type="ECO:0000259" key="7">
    <source>
        <dbReference type="PROSITE" id="PS51645"/>
    </source>
</evidence>
<dbReference type="InterPro" id="IPR036155">
    <property type="entry name" value="Crypto/Photolyase_N_sf"/>
</dbReference>
<gene>
    <name evidence="8" type="ORF">EYC87_03240</name>
</gene>
<comment type="cofactor">
    <cofactor evidence="6">
        <name>FAD</name>
        <dbReference type="ChEBI" id="CHEBI:57692"/>
    </cofactor>
    <text evidence="6">Binds 1 FAD per subunit.</text>
</comment>
<accession>A0ABT3SSH9</accession>
<dbReference type="SUPFAM" id="SSF52425">
    <property type="entry name" value="Cryptochrome/photolyase, N-terminal domain"/>
    <property type="match status" value="1"/>
</dbReference>
<evidence type="ECO:0000256" key="4">
    <source>
        <dbReference type="ARBA" id="ARBA00022827"/>
    </source>
</evidence>
<evidence type="ECO:0000256" key="1">
    <source>
        <dbReference type="ARBA" id="ARBA00005862"/>
    </source>
</evidence>
<evidence type="ECO:0000313" key="8">
    <source>
        <dbReference type="EMBL" id="MCX2972601.1"/>
    </source>
</evidence>
<proteinExistence type="inferred from homology"/>
<sequence>MTEIYWFRSDLRINDNPALQLHCGVDRLLCVFFWPRDIPWCNLKGLGRQRERFLIESLEALRAQLAELGQKLLVFRETPAQVLPSLVDEYKVTRIGVARSPGSYERLEEKAVAARVSVPLVVHEGNTLFSEKALQSTKLSLKQFTPFRRSVEPLQASNPAGVAVMPPPPRGLNALPLPAARVRPDPSFGARGGAKAGEARLKVWMHREGAVTSYKETRNQLDGLFYSSFLSPWLANGSLAVSKLAWELDQFEKLHGANDSTRHFYSELLWREFFYRREVEDSSSLFRAKGTARERKLVTFDPRGFARWCAGATDYPLVNALMHQLVESGWMSNRGRQIAASCLVNEMNVDWRFGAAFFEQHLLDYDAASNYGNWQYIAGVGADPRGGRHFDLVKQTRQFDPEGEFTQRWEGYCPKQPEHIVDAADWPLESS</sequence>
<dbReference type="EMBL" id="SHNP01000001">
    <property type="protein sequence ID" value="MCX2972601.1"/>
    <property type="molecule type" value="Genomic_DNA"/>
</dbReference>
<dbReference type="InterPro" id="IPR002081">
    <property type="entry name" value="Cryptochrome/DNA_photolyase_1"/>
</dbReference>
<evidence type="ECO:0000256" key="3">
    <source>
        <dbReference type="ARBA" id="ARBA00022630"/>
    </source>
</evidence>
<dbReference type="PANTHER" id="PTHR11455:SF22">
    <property type="entry name" value="CRYPTOCHROME DASH"/>
    <property type="match status" value="1"/>
</dbReference>
<evidence type="ECO:0000256" key="2">
    <source>
        <dbReference type="ARBA" id="ARBA00017881"/>
    </source>
</evidence>
<dbReference type="InterPro" id="IPR014729">
    <property type="entry name" value="Rossmann-like_a/b/a_fold"/>
</dbReference>
<comment type="similarity">
    <text evidence="1 6">Belongs to the DNA photolyase class-1 family.</text>
</comment>
<dbReference type="Gene3D" id="1.10.579.10">
    <property type="entry name" value="DNA Cyclobutane Dipyrimidine Photolyase, subunit A, domain 3"/>
    <property type="match status" value="1"/>
</dbReference>
<feature type="domain" description="Photolyase/cryptochrome alpha/beta" evidence="7">
    <location>
        <begin position="1"/>
        <end position="128"/>
    </location>
</feature>
<keyword evidence="4 6" id="KW-0274">FAD</keyword>